<keyword evidence="2" id="KW-1133">Transmembrane helix</keyword>
<feature type="compositionally biased region" description="Low complexity" evidence="1">
    <location>
        <begin position="49"/>
        <end position="67"/>
    </location>
</feature>
<dbReference type="RefSeq" id="XP_003285821.1">
    <property type="nucleotide sequence ID" value="XM_003285773.1"/>
</dbReference>
<reference evidence="4" key="1">
    <citation type="journal article" date="2011" name="Genome Biol.">
        <title>Comparative genomics of the social amoebae Dictyostelium discoideum and Dictyostelium purpureum.</title>
        <authorList>
            <consortium name="US DOE Joint Genome Institute (JGI-PGF)"/>
            <person name="Sucgang R."/>
            <person name="Kuo A."/>
            <person name="Tian X."/>
            <person name="Salerno W."/>
            <person name="Parikh A."/>
            <person name="Feasley C.L."/>
            <person name="Dalin E."/>
            <person name="Tu H."/>
            <person name="Huang E."/>
            <person name="Barry K."/>
            <person name="Lindquist E."/>
            <person name="Shapiro H."/>
            <person name="Bruce D."/>
            <person name="Schmutz J."/>
            <person name="Salamov A."/>
            <person name="Fey P."/>
            <person name="Gaudet P."/>
            <person name="Anjard C."/>
            <person name="Babu M.M."/>
            <person name="Basu S."/>
            <person name="Bushmanova Y."/>
            <person name="van der Wel H."/>
            <person name="Katoh-Kurasawa M."/>
            <person name="Dinh C."/>
            <person name="Coutinho P.M."/>
            <person name="Saito T."/>
            <person name="Elias M."/>
            <person name="Schaap P."/>
            <person name="Kay R.R."/>
            <person name="Henrissat B."/>
            <person name="Eichinger L."/>
            <person name="Rivero F."/>
            <person name="Putnam N.H."/>
            <person name="West C.M."/>
            <person name="Loomis W.F."/>
            <person name="Chisholm R.L."/>
            <person name="Shaulsky G."/>
            <person name="Strassmann J.E."/>
            <person name="Queller D.C."/>
            <person name="Kuspa A."/>
            <person name="Grigoriev I.V."/>
        </authorList>
    </citation>
    <scope>NUCLEOTIDE SEQUENCE [LARGE SCALE GENOMIC DNA]</scope>
    <source>
        <strain evidence="4">QSDP1</strain>
    </source>
</reference>
<protein>
    <recommendedName>
        <fullName evidence="5">Transmembrane protein</fullName>
    </recommendedName>
</protein>
<dbReference type="VEuPathDB" id="AmoebaDB:DICPUDRAFT_149733"/>
<accession>F0ZEJ0</accession>
<evidence type="ECO:0008006" key="5">
    <source>
        <dbReference type="Google" id="ProtNLM"/>
    </source>
</evidence>
<keyword evidence="4" id="KW-1185">Reference proteome</keyword>
<evidence type="ECO:0000256" key="2">
    <source>
        <dbReference type="SAM" id="Phobius"/>
    </source>
</evidence>
<name>F0ZEJ0_DICPU</name>
<dbReference type="KEGG" id="dpp:DICPUDRAFT_149733"/>
<sequence length="229" mass="26623">MISNLSKRFIINSNRIIKFSNNVPIKNNIININSTNNIFKTTNRFYSTNNKINNNNNNNDDNTPSKNDQNVEPFEAIYAAMLKKIDETEKSLNDDIKPVFKMKTKTQIILSRHGTLTFLLLCFTFLGTMIYFYFQKRKHTLLSTQVEYHRISTLAEIEKLKIDLSKLSSSLSNPTTQSQLVDLLIAEIIETNNEAILKLSQKEIDDLRVKIKVLILNYLKEEKEKEKKQ</sequence>
<dbReference type="OMA" id="EYHRIST"/>
<feature type="transmembrane region" description="Helical" evidence="2">
    <location>
        <begin position="115"/>
        <end position="134"/>
    </location>
</feature>
<evidence type="ECO:0000313" key="3">
    <source>
        <dbReference type="EMBL" id="EGC37633.1"/>
    </source>
</evidence>
<dbReference type="GeneID" id="10499489"/>
<dbReference type="eggNOG" id="ENOG502RIPX">
    <property type="taxonomic scope" value="Eukaryota"/>
</dbReference>
<organism evidence="3 4">
    <name type="scientific">Dictyostelium purpureum</name>
    <name type="common">Slime mold</name>
    <dbReference type="NCBI Taxonomy" id="5786"/>
    <lineage>
        <taxon>Eukaryota</taxon>
        <taxon>Amoebozoa</taxon>
        <taxon>Evosea</taxon>
        <taxon>Eumycetozoa</taxon>
        <taxon>Dictyostelia</taxon>
        <taxon>Dictyosteliales</taxon>
        <taxon>Dictyosteliaceae</taxon>
        <taxon>Dictyostelium</taxon>
    </lineage>
</organism>
<keyword evidence="2" id="KW-0472">Membrane</keyword>
<dbReference type="AlphaFoldDB" id="F0ZEJ0"/>
<dbReference type="OrthoDB" id="10667480at2759"/>
<evidence type="ECO:0000313" key="4">
    <source>
        <dbReference type="Proteomes" id="UP000001064"/>
    </source>
</evidence>
<dbReference type="Proteomes" id="UP000001064">
    <property type="component" value="Unassembled WGS sequence"/>
</dbReference>
<dbReference type="EMBL" id="GL870994">
    <property type="protein sequence ID" value="EGC37633.1"/>
    <property type="molecule type" value="Genomic_DNA"/>
</dbReference>
<dbReference type="FunCoup" id="F0ZEJ0">
    <property type="interactions" value="398"/>
</dbReference>
<dbReference type="InParanoid" id="F0ZEJ0"/>
<gene>
    <name evidence="3" type="ORF">DICPUDRAFT_149733</name>
</gene>
<keyword evidence="2" id="KW-0812">Transmembrane</keyword>
<feature type="region of interest" description="Disordered" evidence="1">
    <location>
        <begin position="49"/>
        <end position="68"/>
    </location>
</feature>
<proteinExistence type="predicted"/>
<evidence type="ECO:0000256" key="1">
    <source>
        <dbReference type="SAM" id="MobiDB-lite"/>
    </source>
</evidence>